<comment type="caution">
    <text evidence="1">The sequence shown here is derived from an EMBL/GenBank/DDBJ whole genome shotgun (WGS) entry which is preliminary data.</text>
</comment>
<evidence type="ECO:0000313" key="1">
    <source>
        <dbReference type="EMBL" id="EAU41437.1"/>
    </source>
</evidence>
<keyword evidence="2" id="KW-1185">Reference proteome</keyword>
<accession>Q0G1W1</accession>
<dbReference type="HOGENOM" id="CLU_3216635_0_0_5"/>
<evidence type="ECO:0000313" key="2">
    <source>
        <dbReference type="Proteomes" id="UP000004310"/>
    </source>
</evidence>
<dbReference type="Proteomes" id="UP000004310">
    <property type="component" value="Unassembled WGS sequence"/>
</dbReference>
<proteinExistence type="predicted"/>
<sequence>MDGRVCANLFAIPVTAAIRQIRYSLAWGEFLSAHDDASPQARNR</sequence>
<organism evidence="1 2">
    <name type="scientific">Fulvimarina pelagi HTCC2506</name>
    <dbReference type="NCBI Taxonomy" id="314231"/>
    <lineage>
        <taxon>Bacteria</taxon>
        <taxon>Pseudomonadati</taxon>
        <taxon>Pseudomonadota</taxon>
        <taxon>Alphaproteobacteria</taxon>
        <taxon>Hyphomicrobiales</taxon>
        <taxon>Aurantimonadaceae</taxon>
        <taxon>Fulvimarina</taxon>
    </lineage>
</organism>
<gene>
    <name evidence="1" type="ORF">FP2506_01680</name>
</gene>
<reference evidence="1 2" key="1">
    <citation type="journal article" date="2010" name="J. Bacteriol.">
        <title>Genome sequence of Fulvimarina pelagi HTCC2506T, a Mn(II)-oxidizing alphaproteobacterium possessing an aerobic anoxygenic photosynthetic gene cluster and Xanthorhodopsin.</title>
        <authorList>
            <person name="Kang I."/>
            <person name="Oh H.M."/>
            <person name="Lim S.I."/>
            <person name="Ferriera S."/>
            <person name="Giovannoni S.J."/>
            <person name="Cho J.C."/>
        </authorList>
    </citation>
    <scope>NUCLEOTIDE SEQUENCE [LARGE SCALE GENOMIC DNA]</scope>
    <source>
        <strain evidence="1 2">HTCC2506</strain>
    </source>
</reference>
<dbReference type="EMBL" id="AATP01000003">
    <property type="protein sequence ID" value="EAU41437.1"/>
    <property type="molecule type" value="Genomic_DNA"/>
</dbReference>
<name>Q0G1W1_9HYPH</name>
<protein>
    <submittedName>
        <fullName evidence="1">Uncharacterized protein</fullName>
    </submittedName>
</protein>
<dbReference type="AlphaFoldDB" id="Q0G1W1"/>